<evidence type="ECO:0000256" key="3">
    <source>
        <dbReference type="ARBA" id="ARBA00022722"/>
    </source>
</evidence>
<dbReference type="PANTHER" id="PTHR33992:SF1">
    <property type="entry name" value="RIBONUCLEASE P PROTEIN COMPONENT"/>
    <property type="match status" value="1"/>
</dbReference>
<proteinExistence type="inferred from homology"/>
<organism evidence="9">
    <name type="scientific">uncultured Cytophagales bacterium</name>
    <dbReference type="NCBI Taxonomy" id="158755"/>
    <lineage>
        <taxon>Bacteria</taxon>
        <taxon>Pseudomonadati</taxon>
        <taxon>Bacteroidota</taxon>
        <taxon>Sphingobacteriia</taxon>
        <taxon>Sphingobacteriales</taxon>
        <taxon>environmental samples</taxon>
    </lineage>
</organism>
<dbReference type="GO" id="GO:0004526">
    <property type="term" value="F:ribonuclease P activity"/>
    <property type="evidence" value="ECO:0007669"/>
    <property type="project" value="UniProtKB-UniRule"/>
</dbReference>
<comment type="similarity">
    <text evidence="7">Belongs to the RnpA family.</text>
</comment>
<dbReference type="HAMAP" id="MF_00227">
    <property type="entry name" value="RNase_P"/>
    <property type="match status" value="1"/>
</dbReference>
<dbReference type="GO" id="GO:0042781">
    <property type="term" value="F:3'-tRNA processing endoribonuclease activity"/>
    <property type="evidence" value="ECO:0007669"/>
    <property type="project" value="TreeGrafter"/>
</dbReference>
<evidence type="ECO:0000313" key="9">
    <source>
        <dbReference type="EMBL" id="CAA9217328.1"/>
    </source>
</evidence>
<evidence type="ECO:0000256" key="2">
    <source>
        <dbReference type="ARBA" id="ARBA00022694"/>
    </source>
</evidence>
<dbReference type="PROSITE" id="PS00648">
    <property type="entry name" value="RIBONUCLEASE_P"/>
    <property type="match status" value="1"/>
</dbReference>
<protein>
    <recommendedName>
        <fullName evidence="7 8">Ribonuclease P protein component</fullName>
        <shortName evidence="7">RNase P protein</shortName>
        <shortName evidence="7">RNaseP protein</shortName>
        <ecNumber evidence="7 8">3.1.26.5</ecNumber>
    </recommendedName>
    <alternativeName>
        <fullName evidence="7">Protein C5</fullName>
    </alternativeName>
</protein>
<keyword evidence="5 7" id="KW-0378">Hydrolase</keyword>
<dbReference type="EC" id="3.1.26.5" evidence="7 8"/>
<dbReference type="NCBIfam" id="TIGR00188">
    <property type="entry name" value="rnpA"/>
    <property type="match status" value="1"/>
</dbReference>
<evidence type="ECO:0000256" key="8">
    <source>
        <dbReference type="NCBIfam" id="TIGR00188"/>
    </source>
</evidence>
<keyword evidence="3 7" id="KW-0540">Nuclease</keyword>
<sequence length="141" mass="16391">MERPLSAVPDQQFPKRERLTSKKKIEELFKKGSSVYLYPFRLQYLPGPPADDARPEVLFSVSKRYFKRAVDRNLIRRRLREAYRTSRAELLGGVPPAKLPACVAFVYTAKEPLAFDLLKKKLILVWQRMLLQEEPPKSSSK</sequence>
<comment type="function">
    <text evidence="1 7">RNaseP catalyzes the removal of the 5'-leader sequence from pre-tRNA to produce the mature 5'-terminus. It can also cleave other RNA substrates such as 4.5S RNA. The protein component plays an auxiliary but essential role in vivo by binding to the 5'-leader sequence and broadening the substrate specificity of the ribozyme.</text>
</comment>
<dbReference type="InterPro" id="IPR000100">
    <property type="entry name" value="RNase_P"/>
</dbReference>
<dbReference type="Gene3D" id="3.30.230.10">
    <property type="match status" value="1"/>
</dbReference>
<reference evidence="9" key="1">
    <citation type="submission" date="2020-02" db="EMBL/GenBank/DDBJ databases">
        <authorList>
            <person name="Meier V. D."/>
        </authorList>
    </citation>
    <scope>NUCLEOTIDE SEQUENCE</scope>
    <source>
        <strain evidence="9">AVDCRST_MAG56</strain>
    </source>
</reference>
<dbReference type="Pfam" id="PF00825">
    <property type="entry name" value="Ribonuclease_P"/>
    <property type="match status" value="1"/>
</dbReference>
<dbReference type="SUPFAM" id="SSF54211">
    <property type="entry name" value="Ribosomal protein S5 domain 2-like"/>
    <property type="match status" value="1"/>
</dbReference>
<dbReference type="AlphaFoldDB" id="A0A6J4H9C0"/>
<keyword evidence="4 7" id="KW-0255">Endonuclease</keyword>
<dbReference type="InterPro" id="IPR020568">
    <property type="entry name" value="Ribosomal_Su5_D2-typ_SF"/>
</dbReference>
<dbReference type="InterPro" id="IPR020539">
    <property type="entry name" value="RNase_P_CS"/>
</dbReference>
<keyword evidence="2 7" id="KW-0819">tRNA processing</keyword>
<dbReference type="PANTHER" id="PTHR33992">
    <property type="entry name" value="RIBONUCLEASE P PROTEIN COMPONENT"/>
    <property type="match status" value="1"/>
</dbReference>
<evidence type="ECO:0000256" key="5">
    <source>
        <dbReference type="ARBA" id="ARBA00022801"/>
    </source>
</evidence>
<dbReference type="GO" id="GO:0030677">
    <property type="term" value="C:ribonuclease P complex"/>
    <property type="evidence" value="ECO:0007669"/>
    <property type="project" value="TreeGrafter"/>
</dbReference>
<comment type="subunit">
    <text evidence="7">Consists of a catalytic RNA component (M1 or rnpB) and a protein subunit.</text>
</comment>
<accession>A0A6J4H9C0</accession>
<evidence type="ECO:0000256" key="7">
    <source>
        <dbReference type="HAMAP-Rule" id="MF_00227"/>
    </source>
</evidence>
<name>A0A6J4H9C0_9SPHI</name>
<gene>
    <name evidence="7" type="primary">rnpA</name>
    <name evidence="9" type="ORF">AVDCRST_MAG56-250</name>
</gene>
<dbReference type="GO" id="GO:0000049">
    <property type="term" value="F:tRNA binding"/>
    <property type="evidence" value="ECO:0007669"/>
    <property type="project" value="UniProtKB-UniRule"/>
</dbReference>
<evidence type="ECO:0000256" key="6">
    <source>
        <dbReference type="ARBA" id="ARBA00022884"/>
    </source>
</evidence>
<evidence type="ECO:0000256" key="4">
    <source>
        <dbReference type="ARBA" id="ARBA00022759"/>
    </source>
</evidence>
<keyword evidence="6 7" id="KW-0694">RNA-binding</keyword>
<dbReference type="EMBL" id="CADCTQ010000024">
    <property type="protein sequence ID" value="CAA9217328.1"/>
    <property type="molecule type" value="Genomic_DNA"/>
</dbReference>
<dbReference type="GO" id="GO:0001682">
    <property type="term" value="P:tRNA 5'-leader removal"/>
    <property type="evidence" value="ECO:0007669"/>
    <property type="project" value="UniProtKB-UniRule"/>
</dbReference>
<evidence type="ECO:0000256" key="1">
    <source>
        <dbReference type="ARBA" id="ARBA00002663"/>
    </source>
</evidence>
<dbReference type="InterPro" id="IPR014721">
    <property type="entry name" value="Ribsml_uS5_D2-typ_fold_subgr"/>
</dbReference>
<comment type="catalytic activity">
    <reaction evidence="7">
        <text>Endonucleolytic cleavage of RNA, removing 5'-extranucleotides from tRNA precursor.</text>
        <dbReference type="EC" id="3.1.26.5"/>
    </reaction>
</comment>